<gene>
    <name evidence="1" type="ORF">N1F79_16945</name>
</gene>
<dbReference type="RefSeq" id="WP_303307133.1">
    <property type="nucleotide sequence ID" value="NZ_JAODOP010000004.1"/>
</dbReference>
<organism evidence="1 2">
    <name type="scientific">Flavivirga spongiicola</name>
    <dbReference type="NCBI Taxonomy" id="421621"/>
    <lineage>
        <taxon>Bacteria</taxon>
        <taxon>Pseudomonadati</taxon>
        <taxon>Bacteroidota</taxon>
        <taxon>Flavobacteriia</taxon>
        <taxon>Flavobacteriales</taxon>
        <taxon>Flavobacteriaceae</taxon>
        <taxon>Flavivirga</taxon>
    </lineage>
</organism>
<reference evidence="1 2" key="1">
    <citation type="submission" date="2022-09" db="EMBL/GenBank/DDBJ databases">
        <title>Genome sequencing of Flavivirga sp. MEBiC05379.</title>
        <authorList>
            <person name="Oh H.-M."/>
            <person name="Kwon K.K."/>
            <person name="Park M.J."/>
            <person name="Yang S.-H."/>
        </authorList>
    </citation>
    <scope>NUCLEOTIDE SEQUENCE [LARGE SCALE GENOMIC DNA]</scope>
    <source>
        <strain evidence="1 2">MEBiC05379</strain>
    </source>
</reference>
<dbReference type="EMBL" id="JAODOP010000004">
    <property type="protein sequence ID" value="MEF3834823.1"/>
    <property type="molecule type" value="Genomic_DNA"/>
</dbReference>
<evidence type="ECO:0000313" key="2">
    <source>
        <dbReference type="Proteomes" id="UP001337305"/>
    </source>
</evidence>
<evidence type="ECO:0000313" key="1">
    <source>
        <dbReference type="EMBL" id="MEF3834823.1"/>
    </source>
</evidence>
<comment type="caution">
    <text evidence="1">The sequence shown here is derived from an EMBL/GenBank/DDBJ whole genome shotgun (WGS) entry which is preliminary data.</text>
</comment>
<dbReference type="Proteomes" id="UP001337305">
    <property type="component" value="Unassembled WGS sequence"/>
</dbReference>
<proteinExistence type="predicted"/>
<sequence length="117" mass="13986">MDIEKIDYILQYSSNLMSREEKLAWRHYSTIVKRGKNDISEFSDSRREMFLRQNWLTDNPNALELLKDGADAFRKNTAERILADNGENIVFNYCPKCDKLTRTPRAKQCRFCNYNWH</sequence>
<keyword evidence="2" id="KW-1185">Reference proteome</keyword>
<accession>A0ABU7XWC4</accession>
<name>A0ABU7XWC4_9FLAO</name>
<protein>
    <submittedName>
        <fullName evidence="1">Uncharacterized protein</fullName>
    </submittedName>
</protein>